<dbReference type="SUPFAM" id="SSF48452">
    <property type="entry name" value="TPR-like"/>
    <property type="match status" value="1"/>
</dbReference>
<evidence type="ECO:0000313" key="2">
    <source>
        <dbReference type="EMBL" id="MDN3723558.1"/>
    </source>
</evidence>
<reference evidence="2 3" key="1">
    <citation type="submission" date="2023-06" db="EMBL/GenBank/DDBJ databases">
        <authorList>
            <person name="Ye Y.-Q."/>
            <person name="Du Z.-J."/>
        </authorList>
    </citation>
    <scope>NUCLEOTIDE SEQUENCE [LARGE SCALE GENOMIC DNA]</scope>
    <source>
        <strain evidence="2 3">SDUM287046</strain>
    </source>
</reference>
<dbReference type="EMBL" id="JAUGQQ010000002">
    <property type="protein sequence ID" value="MDN3723558.1"/>
    <property type="molecule type" value="Genomic_DNA"/>
</dbReference>
<proteinExistence type="predicted"/>
<keyword evidence="3" id="KW-1185">Reference proteome</keyword>
<comment type="caution">
    <text evidence="2">The sequence shown here is derived from an EMBL/GenBank/DDBJ whole genome shotgun (WGS) entry which is preliminary data.</text>
</comment>
<evidence type="ECO:0000256" key="1">
    <source>
        <dbReference type="SAM" id="Coils"/>
    </source>
</evidence>
<evidence type="ECO:0000313" key="3">
    <source>
        <dbReference type="Proteomes" id="UP001244787"/>
    </source>
</evidence>
<feature type="coiled-coil region" evidence="1">
    <location>
        <begin position="481"/>
        <end position="508"/>
    </location>
</feature>
<name>A0ABT8DEJ0_9FLAO</name>
<accession>A0ABT8DEJ0</accession>
<dbReference type="InterPro" id="IPR011990">
    <property type="entry name" value="TPR-like_helical_dom_sf"/>
</dbReference>
<dbReference type="Proteomes" id="UP001244787">
    <property type="component" value="Unassembled WGS sequence"/>
</dbReference>
<dbReference type="RefSeq" id="WP_290253650.1">
    <property type="nucleotide sequence ID" value="NZ_JAUGQQ010000002.1"/>
</dbReference>
<evidence type="ECO:0008006" key="4">
    <source>
        <dbReference type="Google" id="ProtNLM"/>
    </source>
</evidence>
<keyword evidence="1" id="KW-0175">Coiled coil</keyword>
<sequence>MLLNTQENNELYKYSEKEIVGELHLILSSQLFARSTVLSNFLKYIVHETLDNRTENLKEYTIAVNALGKSSSFNPQVDAIVRIHAGRLRRLLNEYYTSNGNSNTIRIEVVKGTYVPVFRPRLEYNTNNVSENEKPIKQFSRSKLTLAVLPFRNLCPNNDYQFFVDGFGEELTRIFSNFQEIAVVAHYSTRKYISEPEDIRSIGSDLGAHYLITGSVKRSTHEIRVNICLVKTLDGMQVWSQTYNNPLNLDTLIDIQDQIVNEVCSLLGGFYGIIIHEDSKTHRKTLPSIHSFDAALWNYYFHMNFSLEAYNQTRQALEEAMVQSPNYATGLAMLSELYLDAYSLGFPTVDEPVLKAYELAKKAIKIDPHCQYAYQEFAWANIYLKRKEEAIKAMESCMALNPSSVSAMGAIGFGLACVGEYKRADIMLTNSLDLNPNCPWWFFLGFFLARFKAGRYKEALIYAEKIEVPDVFLDPLTKVLAKAELGMVEEAQRDLKNLTQNFPEIVENLEEHLSSFLLDTEIIEKMVQGIQKAQRATA</sequence>
<organism evidence="2 3">
    <name type="scientific">Aequorivita aurantiaca</name>
    <dbReference type="NCBI Taxonomy" id="3053356"/>
    <lineage>
        <taxon>Bacteria</taxon>
        <taxon>Pseudomonadati</taxon>
        <taxon>Bacteroidota</taxon>
        <taxon>Flavobacteriia</taxon>
        <taxon>Flavobacteriales</taxon>
        <taxon>Flavobacteriaceae</taxon>
        <taxon>Aequorivita</taxon>
    </lineage>
</organism>
<gene>
    <name evidence="2" type="ORF">QRD02_04130</name>
</gene>
<dbReference type="Gene3D" id="1.25.40.10">
    <property type="entry name" value="Tetratricopeptide repeat domain"/>
    <property type="match status" value="1"/>
</dbReference>
<protein>
    <recommendedName>
        <fullName evidence="4">Tetratricopeptide repeat protein</fullName>
    </recommendedName>
</protein>